<feature type="transmembrane region" description="Helical" evidence="1">
    <location>
        <begin position="80"/>
        <end position="99"/>
    </location>
</feature>
<dbReference type="InterPro" id="IPR054839">
    <property type="entry name" value="puhB_PGC"/>
</dbReference>
<evidence type="ECO:0000313" key="3">
    <source>
        <dbReference type="EMBL" id="EAU40236.1"/>
    </source>
</evidence>
<feature type="transmembrane region" description="Helical" evidence="1">
    <location>
        <begin position="42"/>
        <end position="60"/>
    </location>
</feature>
<dbReference type="STRING" id="217511.GCA_001463845_01096"/>
<dbReference type="AlphaFoldDB" id="Q0FYS2"/>
<reference evidence="3 4" key="1">
    <citation type="journal article" date="2010" name="J. Bacteriol.">
        <title>Genome sequence of Fulvimarina pelagi HTCC2506T, a Mn(II)-oxidizing alphaproteobacterium possessing an aerobic anoxygenic photosynthetic gene cluster and Xanthorhodopsin.</title>
        <authorList>
            <person name="Kang I."/>
            <person name="Oh H.M."/>
            <person name="Lim S.I."/>
            <person name="Ferriera S."/>
            <person name="Giovannoni S.J."/>
            <person name="Cho J.C."/>
        </authorList>
    </citation>
    <scope>NUCLEOTIDE SEQUENCE [LARGE SCALE GENOMIC DNA]</scope>
    <source>
        <strain evidence="3 4">HTCC2506</strain>
    </source>
</reference>
<comment type="caution">
    <text evidence="3">The sequence shown here is derived from an EMBL/GenBank/DDBJ whole genome shotgun (WGS) entry which is preliminary data.</text>
</comment>
<dbReference type="RefSeq" id="WP_007067492.1">
    <property type="nucleotide sequence ID" value="NZ_DS022272.1"/>
</dbReference>
<protein>
    <submittedName>
        <fullName evidence="3">Photosynthetic complex assembly protein</fullName>
    </submittedName>
</protein>
<name>Q0FYS2_9HYPH</name>
<keyword evidence="1" id="KW-0812">Transmembrane</keyword>
<sequence length="220" mass="24638">MRHVELDETDDLKTRVAQNELPAGERILWQGRPDWWRLAVKAFRVKWVAAYFLVLIAWRLGSVHNDTASWAMAFAKTMPLLGSFLVVGAILMLLSLLYSRSTGFLVTDRRVVMRYGVALPSQLNIPLKEIDAAGLRVYKDGTGDIPLVLPKKGRPFYFQIWPFARPFKYRAAEPMLRAIPDAERVAQTLSRALAATGGTALQETVRDRQADEIGQGAALA</sequence>
<dbReference type="HOGENOM" id="CLU_091008_0_0_5"/>
<feature type="domain" description="YdbS-like PH" evidence="2">
    <location>
        <begin position="100"/>
        <end position="188"/>
    </location>
</feature>
<dbReference type="EMBL" id="AATP01000009">
    <property type="protein sequence ID" value="EAU40236.1"/>
    <property type="molecule type" value="Genomic_DNA"/>
</dbReference>
<proteinExistence type="predicted"/>
<dbReference type="InterPro" id="IPR005182">
    <property type="entry name" value="YdbS-like_PH"/>
</dbReference>
<keyword evidence="4" id="KW-1185">Reference proteome</keyword>
<accession>Q0FYS2</accession>
<gene>
    <name evidence="3" type="ORF">FP2506_11787</name>
</gene>
<organism evidence="3 4">
    <name type="scientific">Fulvimarina pelagi HTCC2506</name>
    <dbReference type="NCBI Taxonomy" id="314231"/>
    <lineage>
        <taxon>Bacteria</taxon>
        <taxon>Pseudomonadati</taxon>
        <taxon>Pseudomonadota</taxon>
        <taxon>Alphaproteobacteria</taxon>
        <taxon>Hyphomicrobiales</taxon>
        <taxon>Aurantimonadaceae</taxon>
        <taxon>Fulvimarina</taxon>
    </lineage>
</organism>
<dbReference type="eggNOG" id="COG3428">
    <property type="taxonomic scope" value="Bacteria"/>
</dbReference>
<dbReference type="NCBIfam" id="NF040894">
    <property type="entry name" value="puhB_PGC"/>
    <property type="match status" value="1"/>
</dbReference>
<evidence type="ECO:0000256" key="1">
    <source>
        <dbReference type="SAM" id="Phobius"/>
    </source>
</evidence>
<evidence type="ECO:0000259" key="2">
    <source>
        <dbReference type="Pfam" id="PF03703"/>
    </source>
</evidence>
<evidence type="ECO:0000313" key="4">
    <source>
        <dbReference type="Proteomes" id="UP000004310"/>
    </source>
</evidence>
<dbReference type="Pfam" id="PF03703">
    <property type="entry name" value="bPH_2"/>
    <property type="match status" value="1"/>
</dbReference>
<keyword evidence="1" id="KW-1133">Transmembrane helix</keyword>
<dbReference type="Proteomes" id="UP000004310">
    <property type="component" value="Unassembled WGS sequence"/>
</dbReference>
<keyword evidence="1" id="KW-0472">Membrane</keyword>